<dbReference type="Pfam" id="PF15919">
    <property type="entry name" value="HicB_lk_antitox"/>
    <property type="match status" value="1"/>
</dbReference>
<feature type="domain" description="HicB-like antitoxin of toxin-antitoxin system" evidence="1">
    <location>
        <begin position="9"/>
        <end position="106"/>
    </location>
</feature>
<proteinExistence type="predicted"/>
<reference evidence="2" key="2">
    <citation type="journal article" date="2021" name="PeerJ">
        <title>Extensive microbial diversity within the chicken gut microbiome revealed by metagenomics and culture.</title>
        <authorList>
            <person name="Gilroy R."/>
            <person name="Ravi A."/>
            <person name="Getino M."/>
            <person name="Pursley I."/>
            <person name="Horton D.L."/>
            <person name="Alikhan N.F."/>
            <person name="Baker D."/>
            <person name="Gharbi K."/>
            <person name="Hall N."/>
            <person name="Watson M."/>
            <person name="Adriaenssens E.M."/>
            <person name="Foster-Nyarko E."/>
            <person name="Jarju S."/>
            <person name="Secka A."/>
            <person name="Antonio M."/>
            <person name="Oren A."/>
            <person name="Chaudhuri R.R."/>
            <person name="La Ragione R."/>
            <person name="Hildebrand F."/>
            <person name="Pallen M.J."/>
        </authorList>
    </citation>
    <scope>NUCLEOTIDE SEQUENCE</scope>
    <source>
        <strain evidence="2">C6-149</strain>
    </source>
</reference>
<dbReference type="EMBL" id="JADIMP010000092">
    <property type="protein sequence ID" value="MBO8441898.1"/>
    <property type="molecule type" value="Genomic_DNA"/>
</dbReference>
<protein>
    <submittedName>
        <fullName evidence="2">Type II toxin-antitoxin system HicB family antitoxin</fullName>
    </submittedName>
</protein>
<dbReference type="AlphaFoldDB" id="A0A9D9E6P1"/>
<sequence length="133" mass="15806">MAKKKQITYPVIVEEFHDDDNYYVATSPNIPGLVVYGDTVHELVVQVQNAIIKWLKDKELPLVQDPTTWKLNDKQQVMWINVDLQKRQTLNRRTIRRSITVPEYLNEWAKKHEINVSRLTTEKLEELYNKDNE</sequence>
<dbReference type="Gene3D" id="3.30.160.250">
    <property type="match status" value="1"/>
</dbReference>
<evidence type="ECO:0000313" key="2">
    <source>
        <dbReference type="EMBL" id="MBO8441898.1"/>
    </source>
</evidence>
<organism evidence="2 3">
    <name type="scientific">Candidatus Gallilactobacillus intestinavium</name>
    <dbReference type="NCBI Taxonomy" id="2840838"/>
    <lineage>
        <taxon>Bacteria</taxon>
        <taxon>Bacillati</taxon>
        <taxon>Bacillota</taxon>
        <taxon>Bacilli</taxon>
        <taxon>Lactobacillales</taxon>
        <taxon>Lactobacillaceae</taxon>
        <taxon>Lactobacillaceae incertae sedis</taxon>
        <taxon>Candidatus Gallilactobacillus</taxon>
    </lineage>
</organism>
<dbReference type="Proteomes" id="UP000823614">
    <property type="component" value="Unassembled WGS sequence"/>
</dbReference>
<name>A0A9D9E6P1_9LACO</name>
<gene>
    <name evidence="2" type="ORF">IAA89_05660</name>
</gene>
<dbReference type="SUPFAM" id="SSF143100">
    <property type="entry name" value="TTHA1013/TTHA0281-like"/>
    <property type="match status" value="1"/>
</dbReference>
<comment type="caution">
    <text evidence="2">The sequence shown here is derived from an EMBL/GenBank/DDBJ whole genome shotgun (WGS) entry which is preliminary data.</text>
</comment>
<reference evidence="2" key="1">
    <citation type="submission" date="2020-10" db="EMBL/GenBank/DDBJ databases">
        <authorList>
            <person name="Gilroy R."/>
        </authorList>
    </citation>
    <scope>NUCLEOTIDE SEQUENCE</scope>
    <source>
        <strain evidence="2">C6-149</strain>
    </source>
</reference>
<dbReference type="InterPro" id="IPR035069">
    <property type="entry name" value="TTHA1013/TTHA0281-like"/>
</dbReference>
<dbReference type="InterPro" id="IPR031807">
    <property type="entry name" value="HicB-like"/>
</dbReference>
<evidence type="ECO:0000259" key="1">
    <source>
        <dbReference type="Pfam" id="PF15919"/>
    </source>
</evidence>
<accession>A0A9D9E6P1</accession>
<evidence type="ECO:0000313" key="3">
    <source>
        <dbReference type="Proteomes" id="UP000823614"/>
    </source>
</evidence>